<reference evidence="2 3" key="1">
    <citation type="submission" date="2016-10" db="EMBL/GenBank/DDBJ databases">
        <authorList>
            <person name="Varghese N."/>
            <person name="Submissions S."/>
        </authorList>
    </citation>
    <scope>NUCLEOTIDE SEQUENCE [LARGE SCALE GENOMIC DNA]</scope>
    <source>
        <strain evidence="2 3">WG10</strain>
    </source>
</reference>
<evidence type="ECO:0000313" key="3">
    <source>
        <dbReference type="Proteomes" id="UP000324896"/>
    </source>
</evidence>
<dbReference type="EMBL" id="FMYT01000007">
    <property type="protein sequence ID" value="SDC49697.1"/>
    <property type="molecule type" value="Genomic_DNA"/>
</dbReference>
<sequence length="97" mass="11047">MEINNEEKEKLILFQSTHHSIKAKNIFSKHKIEFRMQAVPPVISSDCGSAIAAEIELDALKSLFDKNNILVEAVYSLSSQSGKKEYKKIYSSDWEVK</sequence>
<protein>
    <recommendedName>
        <fullName evidence="1">Putative Se/S carrier protein-like domain-containing protein</fullName>
    </recommendedName>
</protein>
<accession>A0A1G6M2W8</accession>
<feature type="domain" description="Putative Se/S carrier protein-like" evidence="1">
    <location>
        <begin position="11"/>
        <end position="75"/>
    </location>
</feature>
<dbReference type="AlphaFoldDB" id="A0A1G6M2W8"/>
<dbReference type="InterPro" id="IPR021778">
    <property type="entry name" value="Se/S_carrier-like"/>
</dbReference>
<gene>
    <name evidence="2" type="ORF">SAMN04488597_10773</name>
</gene>
<dbReference type="Proteomes" id="UP000324896">
    <property type="component" value="Unassembled WGS sequence"/>
</dbReference>
<evidence type="ECO:0000259" key="1">
    <source>
        <dbReference type="Pfam" id="PF11823"/>
    </source>
</evidence>
<dbReference type="Pfam" id="PF11823">
    <property type="entry name" value="Se_S_carrier"/>
    <property type="match status" value="1"/>
</dbReference>
<proteinExistence type="predicted"/>
<name>A0A1G6M2W8_9FIRM</name>
<organism evidence="2 3">
    <name type="scientific">Halanaerobium congolense</name>
    <dbReference type="NCBI Taxonomy" id="54121"/>
    <lineage>
        <taxon>Bacteria</taxon>
        <taxon>Bacillati</taxon>
        <taxon>Bacillota</taxon>
        <taxon>Clostridia</taxon>
        <taxon>Halanaerobiales</taxon>
        <taxon>Halanaerobiaceae</taxon>
        <taxon>Halanaerobium</taxon>
    </lineage>
</organism>
<evidence type="ECO:0000313" key="2">
    <source>
        <dbReference type="EMBL" id="SDC49697.1"/>
    </source>
</evidence>
<dbReference type="RefSeq" id="WP_089656044.1">
    <property type="nucleotide sequence ID" value="NZ_FMYT01000007.1"/>
</dbReference>